<sequence length="211" mass="24751">MNQKIIDDFWESRAKIEDPRVATHFTKNDQMLEYDYQFIIKQVPAQSKILDLGCGTCTLTNLLADHASFIRGVEKHEELLRFRSDTPNLETVVSDITNYNDDIKYDAILLFGVLQYIVDDELVSKIYKNCARMLKPYGKLIIKHQSGVNEDVIINKYSSEIGHNYFSIYRHQKKELLLLSEYFSVETVDIYPLEMNRWSNTHFYSYIATLK</sequence>
<organism evidence="3">
    <name type="scientific">Paenibacillus sp. BIHB 4019</name>
    <dbReference type="NCBI Taxonomy" id="1870819"/>
    <lineage>
        <taxon>Bacteria</taxon>
        <taxon>Bacillati</taxon>
        <taxon>Bacillota</taxon>
        <taxon>Bacilli</taxon>
        <taxon>Bacillales</taxon>
        <taxon>Paenibacillaceae</taxon>
        <taxon>Paenibacillus</taxon>
    </lineage>
</organism>
<dbReference type="InterPro" id="IPR041698">
    <property type="entry name" value="Methyltransf_25"/>
</dbReference>
<dbReference type="GO" id="GO:0016740">
    <property type="term" value="F:transferase activity"/>
    <property type="evidence" value="ECO:0007669"/>
    <property type="project" value="UniProtKB-KW"/>
</dbReference>
<dbReference type="CDD" id="cd02440">
    <property type="entry name" value="AdoMet_MTases"/>
    <property type="match status" value="1"/>
</dbReference>
<dbReference type="EMBL" id="CP016808">
    <property type="protein sequence ID" value="ANY65378.1"/>
    <property type="molecule type" value="Genomic_DNA"/>
</dbReference>
<evidence type="ECO:0000259" key="2">
    <source>
        <dbReference type="Pfam" id="PF13649"/>
    </source>
</evidence>
<dbReference type="RefSeq" id="WP_099516779.1">
    <property type="nucleotide sequence ID" value="NZ_CP016808.1"/>
</dbReference>
<dbReference type="InterPro" id="IPR029063">
    <property type="entry name" value="SAM-dependent_MTases_sf"/>
</dbReference>
<name>A0A1B2DCF1_9BACL</name>
<dbReference type="SUPFAM" id="SSF53335">
    <property type="entry name" value="S-adenosyl-L-methionine-dependent methyltransferases"/>
    <property type="match status" value="1"/>
</dbReference>
<evidence type="ECO:0000313" key="3">
    <source>
        <dbReference type="EMBL" id="ANY65378.1"/>
    </source>
</evidence>
<keyword evidence="1" id="KW-0808">Transferase</keyword>
<accession>A0A1B2DCF1</accession>
<dbReference type="Pfam" id="PF13649">
    <property type="entry name" value="Methyltransf_25"/>
    <property type="match status" value="1"/>
</dbReference>
<dbReference type="AlphaFoldDB" id="A0A1B2DCF1"/>
<proteinExistence type="predicted"/>
<gene>
    <name evidence="3" type="ORF">BBD42_02000</name>
</gene>
<reference evidence="3" key="1">
    <citation type="submission" date="2016-08" db="EMBL/GenBank/DDBJ databases">
        <title>Complete Genome Seqeunce of Paenibacillus sp. BIHB 4019 from tea rhizoplane.</title>
        <authorList>
            <person name="Thakur R."/>
            <person name="Swarnkar M.K."/>
            <person name="Gulati A."/>
        </authorList>
    </citation>
    <scope>NUCLEOTIDE SEQUENCE [LARGE SCALE GENOMIC DNA]</scope>
    <source>
        <strain evidence="3">BIHB4019</strain>
    </source>
</reference>
<dbReference type="PANTHER" id="PTHR43861">
    <property type="entry name" value="TRANS-ACONITATE 2-METHYLTRANSFERASE-RELATED"/>
    <property type="match status" value="1"/>
</dbReference>
<protein>
    <recommendedName>
        <fullName evidence="2">Methyltransferase domain-containing protein</fullName>
    </recommendedName>
</protein>
<evidence type="ECO:0000256" key="1">
    <source>
        <dbReference type="ARBA" id="ARBA00022679"/>
    </source>
</evidence>
<dbReference type="Gene3D" id="3.40.50.150">
    <property type="entry name" value="Vaccinia Virus protein VP39"/>
    <property type="match status" value="1"/>
</dbReference>
<feature type="domain" description="Methyltransferase" evidence="2">
    <location>
        <begin position="49"/>
        <end position="138"/>
    </location>
</feature>